<evidence type="ECO:0000313" key="2">
    <source>
        <dbReference type="EMBL" id="GAA2652635.1"/>
    </source>
</evidence>
<proteinExistence type="predicted"/>
<gene>
    <name evidence="2" type="ORF">GCM10010307_63530</name>
</gene>
<protein>
    <submittedName>
        <fullName evidence="2">Uncharacterized protein</fullName>
    </submittedName>
</protein>
<accession>A0ABN3RH84</accession>
<reference evidence="2 3" key="1">
    <citation type="journal article" date="2019" name="Int. J. Syst. Evol. Microbiol.">
        <title>The Global Catalogue of Microorganisms (GCM) 10K type strain sequencing project: providing services to taxonomists for standard genome sequencing and annotation.</title>
        <authorList>
            <consortium name="The Broad Institute Genomics Platform"/>
            <consortium name="The Broad Institute Genome Sequencing Center for Infectious Disease"/>
            <person name="Wu L."/>
            <person name="Ma J."/>
        </authorList>
    </citation>
    <scope>NUCLEOTIDE SEQUENCE [LARGE SCALE GENOMIC DNA]</scope>
    <source>
        <strain evidence="2 3">JCM 4524</strain>
    </source>
</reference>
<evidence type="ECO:0000313" key="3">
    <source>
        <dbReference type="Proteomes" id="UP001500151"/>
    </source>
</evidence>
<sequence>MGEGSDWVFTHADDRAQSVLRKIGLPRALSDNDGATSEVDLSMRSGPCGRSMRSVHAVGAPVRSTAAASGHHASRNPWVVKYWAGRSEGI</sequence>
<evidence type="ECO:0000256" key="1">
    <source>
        <dbReference type="SAM" id="MobiDB-lite"/>
    </source>
</evidence>
<feature type="region of interest" description="Disordered" evidence="1">
    <location>
        <begin position="34"/>
        <end position="56"/>
    </location>
</feature>
<keyword evidence="3" id="KW-1185">Reference proteome</keyword>
<dbReference type="Proteomes" id="UP001500151">
    <property type="component" value="Unassembled WGS sequence"/>
</dbReference>
<name>A0ABN3RH84_9ACTN</name>
<comment type="caution">
    <text evidence="2">The sequence shown here is derived from an EMBL/GenBank/DDBJ whole genome shotgun (WGS) entry which is preliminary data.</text>
</comment>
<organism evidence="2 3">
    <name type="scientific">Streptomyces vastus</name>
    <dbReference type="NCBI Taxonomy" id="285451"/>
    <lineage>
        <taxon>Bacteria</taxon>
        <taxon>Bacillati</taxon>
        <taxon>Actinomycetota</taxon>
        <taxon>Actinomycetes</taxon>
        <taxon>Kitasatosporales</taxon>
        <taxon>Streptomycetaceae</taxon>
        <taxon>Streptomyces</taxon>
    </lineage>
</organism>
<dbReference type="EMBL" id="BAAASJ010000099">
    <property type="protein sequence ID" value="GAA2652635.1"/>
    <property type="molecule type" value="Genomic_DNA"/>
</dbReference>